<sequence>MNNDNRIRVRPSQTEADKIKFLSAACLLCIIMGVASIAFQIAALVMSESLGYFDPYGFDVIGFGIWAGFLYLLAGSFGISTTYTRTKSRLMGTIIMSAFAIGASIVAATLSGMAASLGVYPGCYTSDDKELCDPWVILQWFLMGISVLASIGSIIVIILASEVICCSNYHLNRTVINQQEISVGIRNTQQQPVYFKPQPMELNAQQLPTFQVSYVPQVIHQSHPAQLQPQSQPQPQPQQQPVPTMAPVLHQQVQQQSESQ</sequence>
<name>A0A8J2RPR9_9CRUS</name>
<feature type="compositionally biased region" description="Low complexity" evidence="1">
    <location>
        <begin position="222"/>
        <end position="231"/>
    </location>
</feature>
<evidence type="ECO:0000256" key="1">
    <source>
        <dbReference type="SAM" id="MobiDB-lite"/>
    </source>
</evidence>
<accession>A0A8J2RPR9</accession>
<feature type="region of interest" description="Disordered" evidence="1">
    <location>
        <begin position="222"/>
        <end position="260"/>
    </location>
</feature>
<feature type="transmembrane region" description="Helical" evidence="2">
    <location>
        <begin position="95"/>
        <end position="117"/>
    </location>
</feature>
<keyword evidence="2" id="KW-0472">Membrane</keyword>
<gene>
    <name evidence="3" type="ORF">DGAL_LOCUS2764</name>
</gene>
<evidence type="ECO:0000256" key="2">
    <source>
        <dbReference type="SAM" id="Phobius"/>
    </source>
</evidence>
<keyword evidence="2" id="KW-1133">Transmembrane helix</keyword>
<keyword evidence="2" id="KW-0812">Transmembrane</keyword>
<dbReference type="EMBL" id="CAKKLH010000037">
    <property type="protein sequence ID" value="CAH0100510.1"/>
    <property type="molecule type" value="Genomic_DNA"/>
</dbReference>
<dbReference type="OrthoDB" id="6357584at2759"/>
<feature type="transmembrane region" description="Helical" evidence="2">
    <location>
        <begin position="137"/>
        <end position="160"/>
    </location>
</feature>
<feature type="transmembrane region" description="Helical" evidence="2">
    <location>
        <begin position="21"/>
        <end position="43"/>
    </location>
</feature>
<feature type="transmembrane region" description="Helical" evidence="2">
    <location>
        <begin position="63"/>
        <end position="83"/>
    </location>
</feature>
<comment type="caution">
    <text evidence="3">The sequence shown here is derived from an EMBL/GenBank/DDBJ whole genome shotgun (WGS) entry which is preliminary data.</text>
</comment>
<reference evidence="3" key="1">
    <citation type="submission" date="2021-11" db="EMBL/GenBank/DDBJ databases">
        <authorList>
            <person name="Schell T."/>
        </authorList>
    </citation>
    <scope>NUCLEOTIDE SEQUENCE</scope>
    <source>
        <strain evidence="3">M5</strain>
    </source>
</reference>
<evidence type="ECO:0000313" key="3">
    <source>
        <dbReference type="EMBL" id="CAH0100510.1"/>
    </source>
</evidence>
<dbReference type="AlphaFoldDB" id="A0A8J2RPR9"/>
<proteinExistence type="predicted"/>
<dbReference type="Proteomes" id="UP000789390">
    <property type="component" value="Unassembled WGS sequence"/>
</dbReference>
<evidence type="ECO:0000313" key="4">
    <source>
        <dbReference type="Proteomes" id="UP000789390"/>
    </source>
</evidence>
<keyword evidence="4" id="KW-1185">Reference proteome</keyword>
<protein>
    <submittedName>
        <fullName evidence="3">Uncharacterized protein</fullName>
    </submittedName>
</protein>
<organism evidence="3 4">
    <name type="scientific">Daphnia galeata</name>
    <dbReference type="NCBI Taxonomy" id="27404"/>
    <lineage>
        <taxon>Eukaryota</taxon>
        <taxon>Metazoa</taxon>
        <taxon>Ecdysozoa</taxon>
        <taxon>Arthropoda</taxon>
        <taxon>Crustacea</taxon>
        <taxon>Branchiopoda</taxon>
        <taxon>Diplostraca</taxon>
        <taxon>Cladocera</taxon>
        <taxon>Anomopoda</taxon>
        <taxon>Daphniidae</taxon>
        <taxon>Daphnia</taxon>
    </lineage>
</organism>
<feature type="compositionally biased region" description="Low complexity" evidence="1">
    <location>
        <begin position="251"/>
        <end position="260"/>
    </location>
</feature>